<reference evidence="1" key="1">
    <citation type="submission" date="2014-09" db="EMBL/GenBank/DDBJ databases">
        <authorList>
            <person name="Magalhaes I.L.F."/>
            <person name="Oliveira U."/>
            <person name="Santos F.R."/>
            <person name="Vidigal T.H.D.A."/>
            <person name="Brescovit A.D."/>
            <person name="Santos A.J."/>
        </authorList>
    </citation>
    <scope>NUCLEOTIDE SEQUENCE</scope>
    <source>
        <tissue evidence="1">Shoot tissue taken approximately 20 cm above the soil surface</tissue>
    </source>
</reference>
<organism evidence="1">
    <name type="scientific">Arundo donax</name>
    <name type="common">Giant reed</name>
    <name type="synonym">Donax arundinaceus</name>
    <dbReference type="NCBI Taxonomy" id="35708"/>
    <lineage>
        <taxon>Eukaryota</taxon>
        <taxon>Viridiplantae</taxon>
        <taxon>Streptophyta</taxon>
        <taxon>Embryophyta</taxon>
        <taxon>Tracheophyta</taxon>
        <taxon>Spermatophyta</taxon>
        <taxon>Magnoliopsida</taxon>
        <taxon>Liliopsida</taxon>
        <taxon>Poales</taxon>
        <taxon>Poaceae</taxon>
        <taxon>PACMAD clade</taxon>
        <taxon>Arundinoideae</taxon>
        <taxon>Arundineae</taxon>
        <taxon>Arundo</taxon>
    </lineage>
</organism>
<protein>
    <submittedName>
        <fullName evidence="1">Uncharacterized protein</fullName>
    </submittedName>
</protein>
<name>A0A0A8Z4H7_ARUDO</name>
<evidence type="ECO:0000313" key="1">
    <source>
        <dbReference type="EMBL" id="JAD33711.1"/>
    </source>
</evidence>
<sequence>MMIGNCYLQFARHKIINVIMTRLHYISYVALLAHPPGASYIPPLNQENLSYQMQRNHPIPGA</sequence>
<dbReference type="EMBL" id="GBRH01264184">
    <property type="protein sequence ID" value="JAD33711.1"/>
    <property type="molecule type" value="Transcribed_RNA"/>
</dbReference>
<accession>A0A0A8Z4H7</accession>
<proteinExistence type="predicted"/>
<reference evidence="1" key="2">
    <citation type="journal article" date="2015" name="Data Brief">
        <title>Shoot transcriptome of the giant reed, Arundo donax.</title>
        <authorList>
            <person name="Barrero R.A."/>
            <person name="Guerrero F.D."/>
            <person name="Moolhuijzen P."/>
            <person name="Goolsby J.A."/>
            <person name="Tidwell J."/>
            <person name="Bellgard S.E."/>
            <person name="Bellgard M.I."/>
        </authorList>
    </citation>
    <scope>NUCLEOTIDE SEQUENCE</scope>
    <source>
        <tissue evidence="1">Shoot tissue taken approximately 20 cm above the soil surface</tissue>
    </source>
</reference>
<dbReference type="AlphaFoldDB" id="A0A0A8Z4H7"/>